<feature type="compositionally biased region" description="Basic and acidic residues" evidence="1">
    <location>
        <begin position="12"/>
        <end position="23"/>
    </location>
</feature>
<dbReference type="Proteomes" id="UP000305948">
    <property type="component" value="Unassembled WGS sequence"/>
</dbReference>
<dbReference type="EMBL" id="ML213543">
    <property type="protein sequence ID" value="TFK45430.1"/>
    <property type="molecule type" value="Genomic_DNA"/>
</dbReference>
<organism evidence="2 3">
    <name type="scientific">Heliocybe sulcata</name>
    <dbReference type="NCBI Taxonomy" id="5364"/>
    <lineage>
        <taxon>Eukaryota</taxon>
        <taxon>Fungi</taxon>
        <taxon>Dikarya</taxon>
        <taxon>Basidiomycota</taxon>
        <taxon>Agaricomycotina</taxon>
        <taxon>Agaricomycetes</taxon>
        <taxon>Gloeophyllales</taxon>
        <taxon>Gloeophyllaceae</taxon>
        <taxon>Heliocybe</taxon>
    </lineage>
</organism>
<evidence type="ECO:0000313" key="3">
    <source>
        <dbReference type="Proteomes" id="UP000305948"/>
    </source>
</evidence>
<dbReference type="AlphaFoldDB" id="A0A5C3MJM8"/>
<keyword evidence="3" id="KW-1185">Reference proteome</keyword>
<evidence type="ECO:0000256" key="1">
    <source>
        <dbReference type="SAM" id="MobiDB-lite"/>
    </source>
</evidence>
<gene>
    <name evidence="2" type="ORF">OE88DRAFT_1213937</name>
</gene>
<protein>
    <submittedName>
        <fullName evidence="2">Uncharacterized protein</fullName>
    </submittedName>
</protein>
<sequence length="155" mass="16226">MDGCAGVSSVSRDWKDKGQKADLDGFGGSRDCARPALNGLGLNIPLSRPHSQSPLPHHANAYPMPNPCHSTSPPLSSKAHLPGPGPGFRLHAHSSYPTPRPDTQQPLHGFQVSWTTGHVSSSGAEQALMEIRTDGNTPDAQEMDEGGSGEASGDV</sequence>
<accession>A0A5C3MJM8</accession>
<feature type="compositionally biased region" description="Polar residues" evidence="1">
    <location>
        <begin position="95"/>
        <end position="124"/>
    </location>
</feature>
<proteinExistence type="predicted"/>
<feature type="region of interest" description="Disordered" evidence="1">
    <location>
        <begin position="1"/>
        <end position="155"/>
    </location>
</feature>
<evidence type="ECO:0000313" key="2">
    <source>
        <dbReference type="EMBL" id="TFK45430.1"/>
    </source>
</evidence>
<reference evidence="2 3" key="1">
    <citation type="journal article" date="2019" name="Nat. Ecol. Evol.">
        <title>Megaphylogeny resolves global patterns of mushroom evolution.</title>
        <authorList>
            <person name="Varga T."/>
            <person name="Krizsan K."/>
            <person name="Foldi C."/>
            <person name="Dima B."/>
            <person name="Sanchez-Garcia M."/>
            <person name="Sanchez-Ramirez S."/>
            <person name="Szollosi G.J."/>
            <person name="Szarkandi J.G."/>
            <person name="Papp V."/>
            <person name="Albert L."/>
            <person name="Andreopoulos W."/>
            <person name="Angelini C."/>
            <person name="Antonin V."/>
            <person name="Barry K.W."/>
            <person name="Bougher N.L."/>
            <person name="Buchanan P."/>
            <person name="Buyck B."/>
            <person name="Bense V."/>
            <person name="Catcheside P."/>
            <person name="Chovatia M."/>
            <person name="Cooper J."/>
            <person name="Damon W."/>
            <person name="Desjardin D."/>
            <person name="Finy P."/>
            <person name="Geml J."/>
            <person name="Haridas S."/>
            <person name="Hughes K."/>
            <person name="Justo A."/>
            <person name="Karasinski D."/>
            <person name="Kautmanova I."/>
            <person name="Kiss B."/>
            <person name="Kocsube S."/>
            <person name="Kotiranta H."/>
            <person name="LaButti K.M."/>
            <person name="Lechner B.E."/>
            <person name="Liimatainen K."/>
            <person name="Lipzen A."/>
            <person name="Lukacs Z."/>
            <person name="Mihaltcheva S."/>
            <person name="Morgado L.N."/>
            <person name="Niskanen T."/>
            <person name="Noordeloos M.E."/>
            <person name="Ohm R.A."/>
            <person name="Ortiz-Santana B."/>
            <person name="Ovrebo C."/>
            <person name="Racz N."/>
            <person name="Riley R."/>
            <person name="Savchenko A."/>
            <person name="Shiryaev A."/>
            <person name="Soop K."/>
            <person name="Spirin V."/>
            <person name="Szebenyi C."/>
            <person name="Tomsovsky M."/>
            <person name="Tulloss R.E."/>
            <person name="Uehling J."/>
            <person name="Grigoriev I.V."/>
            <person name="Vagvolgyi C."/>
            <person name="Papp T."/>
            <person name="Martin F.M."/>
            <person name="Miettinen O."/>
            <person name="Hibbett D.S."/>
            <person name="Nagy L.G."/>
        </authorList>
    </citation>
    <scope>NUCLEOTIDE SEQUENCE [LARGE SCALE GENOMIC DNA]</scope>
    <source>
        <strain evidence="2 3">OMC1185</strain>
    </source>
</reference>
<name>A0A5C3MJM8_9AGAM</name>